<evidence type="ECO:0000313" key="2">
    <source>
        <dbReference type="Proteomes" id="UP001190700"/>
    </source>
</evidence>
<dbReference type="Proteomes" id="UP001190700">
    <property type="component" value="Unassembled WGS sequence"/>
</dbReference>
<dbReference type="AlphaFoldDB" id="A0AAE0FYS2"/>
<reference evidence="1 2" key="1">
    <citation type="journal article" date="2015" name="Genome Biol. Evol.">
        <title>Comparative Genomics of a Bacterivorous Green Alga Reveals Evolutionary Causalities and Consequences of Phago-Mixotrophic Mode of Nutrition.</title>
        <authorList>
            <person name="Burns J.A."/>
            <person name="Paasch A."/>
            <person name="Narechania A."/>
            <person name="Kim E."/>
        </authorList>
    </citation>
    <scope>NUCLEOTIDE SEQUENCE [LARGE SCALE GENOMIC DNA]</scope>
    <source>
        <strain evidence="1 2">PLY_AMNH</strain>
    </source>
</reference>
<protein>
    <submittedName>
        <fullName evidence="1">Uncharacterized protein</fullName>
    </submittedName>
</protein>
<proteinExistence type="predicted"/>
<accession>A0AAE0FYS2</accession>
<organism evidence="1 2">
    <name type="scientific">Cymbomonas tetramitiformis</name>
    <dbReference type="NCBI Taxonomy" id="36881"/>
    <lineage>
        <taxon>Eukaryota</taxon>
        <taxon>Viridiplantae</taxon>
        <taxon>Chlorophyta</taxon>
        <taxon>Pyramimonadophyceae</taxon>
        <taxon>Pyramimonadales</taxon>
        <taxon>Pyramimonadaceae</taxon>
        <taxon>Cymbomonas</taxon>
    </lineage>
</organism>
<dbReference type="EMBL" id="LGRX02011961">
    <property type="protein sequence ID" value="KAK3268208.1"/>
    <property type="molecule type" value="Genomic_DNA"/>
</dbReference>
<name>A0AAE0FYS2_9CHLO</name>
<comment type="caution">
    <text evidence="1">The sequence shown here is derived from an EMBL/GenBank/DDBJ whole genome shotgun (WGS) entry which is preliminary data.</text>
</comment>
<gene>
    <name evidence="1" type="ORF">CYMTET_23279</name>
</gene>
<keyword evidence="2" id="KW-1185">Reference proteome</keyword>
<evidence type="ECO:0000313" key="1">
    <source>
        <dbReference type="EMBL" id="KAK3268208.1"/>
    </source>
</evidence>
<sequence length="477" mass="54174">MGFQFRWGVRRKPEVFAGAVSAACLALGYAVYKCRGPKPRRACFVDVVDPDNYAVVAMEALRASRDGYLLDVVAVGRPVNLSMTRFHPDKMKFKTPDGEEVKIDFRQHVKEQHHEADHHNPDHSNLVLRCDVDSLVKFLLHSGVDISHLTFYDGGCSRRAGLSHAIHIEEDLIMKKDGWLRTANEIKDLQRKMFDKTSEERVMFRENMCRARIRNQRFPLKSLDDFNAIWEREPRIEFTVGGPFTPLLALGEKYKKLSEKPGTLVAMACAWKGDENLLKDNFNNQVDIDAAEAVLVEQKVFPNLRRIILTTETCKVGWLTVSAEEIRERTGWGSLADLVGLWNCFQATQAPLFDVAVSFALDRPDAVPFELLPARLTTIADEASLAQRRIEVCEVHPTTGCFVHEEHQKRPEAAEGGFAEVYSSTIKYEHSSDAEVDSKLKELATEAAKTKFLDYLASAYASRLIYRPWWKKITARL</sequence>